<name>A0A6L3Z308_BRUAN</name>
<gene>
    <name evidence="1" type="ORF">F9L04_16065</name>
</gene>
<evidence type="ECO:0000313" key="1">
    <source>
        <dbReference type="EMBL" id="KAB2766787.1"/>
    </source>
</evidence>
<organism evidence="1 2">
    <name type="scientific">Brucella anthropi</name>
    <name type="common">Ochrobactrum anthropi</name>
    <dbReference type="NCBI Taxonomy" id="529"/>
    <lineage>
        <taxon>Bacteria</taxon>
        <taxon>Pseudomonadati</taxon>
        <taxon>Pseudomonadota</taxon>
        <taxon>Alphaproteobacteria</taxon>
        <taxon>Hyphomicrobiales</taxon>
        <taxon>Brucellaceae</taxon>
        <taxon>Brucella/Ochrobactrum group</taxon>
        <taxon>Brucella</taxon>
    </lineage>
</organism>
<protein>
    <submittedName>
        <fullName evidence="1">Uncharacterized protein</fullName>
    </submittedName>
</protein>
<accession>A0A6L3Z308</accession>
<evidence type="ECO:0000313" key="2">
    <source>
        <dbReference type="Proteomes" id="UP000481876"/>
    </source>
</evidence>
<dbReference type="Proteomes" id="UP000481876">
    <property type="component" value="Unassembled WGS sequence"/>
</dbReference>
<dbReference type="RefSeq" id="WP_151663885.1">
    <property type="nucleotide sequence ID" value="NZ_WBWS01000016.1"/>
</dbReference>
<comment type="caution">
    <text evidence="1">The sequence shown here is derived from an EMBL/GenBank/DDBJ whole genome shotgun (WGS) entry which is preliminary data.</text>
</comment>
<dbReference type="EMBL" id="WBWS01000016">
    <property type="protein sequence ID" value="KAB2766787.1"/>
    <property type="molecule type" value="Genomic_DNA"/>
</dbReference>
<dbReference type="AlphaFoldDB" id="A0A6L3Z308"/>
<reference evidence="1 2" key="1">
    <citation type="submission" date="2019-09" db="EMBL/GenBank/DDBJ databases">
        <title>Taxonomic organization of the family Brucellaceae based on a phylogenomic approach.</title>
        <authorList>
            <person name="Leclercq S."/>
            <person name="Cloeckaert A."/>
            <person name="Zygmunt M.S."/>
        </authorList>
    </citation>
    <scope>NUCLEOTIDE SEQUENCE [LARGE SCALE GENOMIC DNA]</scope>
    <source>
        <strain evidence="1 2">LMG 3313</strain>
    </source>
</reference>
<proteinExistence type="predicted"/>
<sequence>MAKLPFVVSIQAIPIEAAISEGRTEDAKTMVVERLLSGDADPTVQKIAAELIKPKKGGRGRRKAHTRYWLDIGEMYNDLRDQQMKREDALAQVAERFGVSETHVRTAVKEYDAAKEAHDEASRNSDKAN</sequence>